<comment type="caution">
    <text evidence="2">The sequence shown here is derived from an EMBL/GenBank/DDBJ whole genome shotgun (WGS) entry which is preliminary data.</text>
</comment>
<dbReference type="PANTHER" id="PTHR31157">
    <property type="entry name" value="SCP DOMAIN-CONTAINING PROTEIN"/>
    <property type="match status" value="1"/>
</dbReference>
<reference evidence="2" key="1">
    <citation type="journal article" date="2020" name="mSystems">
        <title>Genome- and Community-Level Interaction Insights into Carbon Utilization and Element Cycling Functions of Hydrothermarchaeota in Hydrothermal Sediment.</title>
        <authorList>
            <person name="Zhou Z."/>
            <person name="Liu Y."/>
            <person name="Xu W."/>
            <person name="Pan J."/>
            <person name="Luo Z.H."/>
            <person name="Li M."/>
        </authorList>
    </citation>
    <scope>NUCLEOTIDE SEQUENCE [LARGE SCALE GENOMIC DNA]</scope>
    <source>
        <strain evidence="2">SpSt-767</strain>
    </source>
</reference>
<gene>
    <name evidence="2" type="ORF">ENV52_08035</name>
</gene>
<dbReference type="InterPro" id="IPR035940">
    <property type="entry name" value="CAP_sf"/>
</dbReference>
<dbReference type="InterPro" id="IPR014044">
    <property type="entry name" value="CAP_dom"/>
</dbReference>
<feature type="domain" description="SCP" evidence="1">
    <location>
        <begin position="55"/>
        <end position="178"/>
    </location>
</feature>
<dbReference type="PANTHER" id="PTHR31157:SF1">
    <property type="entry name" value="SCP DOMAIN-CONTAINING PROTEIN"/>
    <property type="match status" value="1"/>
</dbReference>
<organism evidence="2">
    <name type="scientific">Desulfobacca acetoxidans</name>
    <dbReference type="NCBI Taxonomy" id="60893"/>
    <lineage>
        <taxon>Bacteria</taxon>
        <taxon>Pseudomonadati</taxon>
        <taxon>Thermodesulfobacteriota</taxon>
        <taxon>Desulfobaccia</taxon>
        <taxon>Desulfobaccales</taxon>
        <taxon>Desulfobaccaceae</taxon>
        <taxon>Desulfobacca</taxon>
    </lineage>
</organism>
<dbReference type="SUPFAM" id="SSF55797">
    <property type="entry name" value="PR-1-like"/>
    <property type="match status" value="1"/>
</dbReference>
<dbReference type="AlphaFoldDB" id="A0A7V6DPU8"/>
<protein>
    <submittedName>
        <fullName evidence="2">CAP domain-containing protein</fullName>
    </submittedName>
</protein>
<name>A0A7V6DPU8_9BACT</name>
<evidence type="ECO:0000313" key="2">
    <source>
        <dbReference type="EMBL" id="HHS29633.1"/>
    </source>
</evidence>
<dbReference type="Gene3D" id="3.40.33.10">
    <property type="entry name" value="CAP"/>
    <property type="match status" value="1"/>
</dbReference>
<dbReference type="EMBL" id="DTGR01000132">
    <property type="protein sequence ID" value="HHS29633.1"/>
    <property type="molecule type" value="Genomic_DNA"/>
</dbReference>
<dbReference type="CDD" id="cd05379">
    <property type="entry name" value="CAP_bacterial"/>
    <property type="match status" value="1"/>
</dbReference>
<dbReference type="Pfam" id="PF00188">
    <property type="entry name" value="CAP"/>
    <property type="match status" value="1"/>
</dbReference>
<sequence length="182" mass="20390">MRKLSMHLIMRPVIVSVACLALMLSAIQVLGAKPVPGLRSAGWSCLPELERAIFQYTNEARRRNGLSALTWENCLREVARAHSADMLARHYFSHNSPEGGTPDQRIRAGCRFNNVSMTGENIWMGTNLREDTRQLARHIVDNWMSSPGHRSNLLRPEFTDIGIGAAANGKEVQVTQVFLSHR</sequence>
<proteinExistence type="predicted"/>
<evidence type="ECO:0000259" key="1">
    <source>
        <dbReference type="Pfam" id="PF00188"/>
    </source>
</evidence>
<accession>A0A7V6DPU8</accession>